<dbReference type="PROSITE" id="PS50263">
    <property type="entry name" value="CN_HYDROLASE"/>
    <property type="match status" value="1"/>
</dbReference>
<dbReference type="Gene3D" id="3.60.110.10">
    <property type="entry name" value="Carbon-nitrogen hydrolase"/>
    <property type="match status" value="1"/>
</dbReference>
<dbReference type="EMBL" id="WIGN01000380">
    <property type="protein sequence ID" value="KAF6795904.1"/>
    <property type="molecule type" value="Genomic_DNA"/>
</dbReference>
<name>A0A8H6MLA3_9PEZI</name>
<evidence type="ECO:0000259" key="2">
    <source>
        <dbReference type="PROSITE" id="PS50263"/>
    </source>
</evidence>
<gene>
    <name evidence="3" type="ORF">CSOJ01_13323</name>
</gene>
<keyword evidence="4" id="KW-1185">Reference proteome</keyword>
<dbReference type="InterPro" id="IPR003010">
    <property type="entry name" value="C-N_Hydrolase"/>
</dbReference>
<evidence type="ECO:0000256" key="1">
    <source>
        <dbReference type="SAM" id="MobiDB-lite"/>
    </source>
</evidence>
<sequence>MPITKYKAAAVTSEPAWFDLEAGVQKTINFINEAGQAGCKLVAFPEVCKSSTTTTIASSSSQQTHLSQGFPDTRTGCGR</sequence>
<proteinExistence type="predicted"/>
<dbReference type="AlphaFoldDB" id="A0A8H6MLA3"/>
<accession>A0A8H6MLA3</accession>
<reference evidence="3 4" key="1">
    <citation type="journal article" date="2020" name="Phytopathology">
        <title>Genome Sequence Resources of Colletotrichum truncatum, C. plurivorum, C. musicola, and C. sojae: Four Species Pathogenic to Soybean (Glycine max).</title>
        <authorList>
            <person name="Rogerio F."/>
            <person name="Boufleur T.R."/>
            <person name="Ciampi-Guillardi M."/>
            <person name="Sukno S.A."/>
            <person name="Thon M.R."/>
            <person name="Massola Junior N.S."/>
            <person name="Baroncelli R."/>
        </authorList>
    </citation>
    <scope>NUCLEOTIDE SEQUENCE [LARGE SCALE GENOMIC DNA]</scope>
    <source>
        <strain evidence="3 4">LFN0009</strain>
    </source>
</reference>
<dbReference type="Pfam" id="PF00795">
    <property type="entry name" value="CN_hydrolase"/>
    <property type="match status" value="1"/>
</dbReference>
<feature type="domain" description="CN hydrolase" evidence="2">
    <location>
        <begin position="6"/>
        <end position="79"/>
    </location>
</feature>
<feature type="region of interest" description="Disordered" evidence="1">
    <location>
        <begin position="58"/>
        <end position="79"/>
    </location>
</feature>
<protein>
    <submittedName>
        <fullName evidence="3">Cyanide hydratase</fullName>
    </submittedName>
</protein>
<evidence type="ECO:0000313" key="3">
    <source>
        <dbReference type="EMBL" id="KAF6795904.1"/>
    </source>
</evidence>
<comment type="caution">
    <text evidence="3">The sequence shown here is derived from an EMBL/GenBank/DDBJ whole genome shotgun (WGS) entry which is preliminary data.</text>
</comment>
<organism evidence="3 4">
    <name type="scientific">Colletotrichum sojae</name>
    <dbReference type="NCBI Taxonomy" id="2175907"/>
    <lineage>
        <taxon>Eukaryota</taxon>
        <taxon>Fungi</taxon>
        <taxon>Dikarya</taxon>
        <taxon>Ascomycota</taxon>
        <taxon>Pezizomycotina</taxon>
        <taxon>Sordariomycetes</taxon>
        <taxon>Hypocreomycetidae</taxon>
        <taxon>Glomerellales</taxon>
        <taxon>Glomerellaceae</taxon>
        <taxon>Colletotrichum</taxon>
        <taxon>Colletotrichum orchidearum species complex</taxon>
    </lineage>
</organism>
<dbReference type="SUPFAM" id="SSF56317">
    <property type="entry name" value="Carbon-nitrogen hydrolase"/>
    <property type="match status" value="1"/>
</dbReference>
<dbReference type="InterPro" id="IPR036526">
    <property type="entry name" value="C-N_Hydrolase_sf"/>
</dbReference>
<dbReference type="Proteomes" id="UP000652219">
    <property type="component" value="Unassembled WGS sequence"/>
</dbReference>
<evidence type="ECO:0000313" key="4">
    <source>
        <dbReference type="Proteomes" id="UP000652219"/>
    </source>
</evidence>